<comment type="catalytic activity">
    <reaction evidence="12">
        <text>2 [molybdopterin-synthase sulfur-carrier protein]-C-terminal-Gly-aminoethanethioate + cyclic pyranopterin phosphate + H2O = molybdopterin + 2 [molybdopterin-synthase sulfur-carrier protein]-C-terminal Gly-Gly + 2 H(+)</text>
        <dbReference type="Rhea" id="RHEA:26333"/>
        <dbReference type="Rhea" id="RHEA-COMP:12202"/>
        <dbReference type="Rhea" id="RHEA-COMP:19907"/>
        <dbReference type="ChEBI" id="CHEBI:15377"/>
        <dbReference type="ChEBI" id="CHEBI:15378"/>
        <dbReference type="ChEBI" id="CHEBI:58698"/>
        <dbReference type="ChEBI" id="CHEBI:59648"/>
        <dbReference type="ChEBI" id="CHEBI:90778"/>
        <dbReference type="ChEBI" id="CHEBI:232372"/>
        <dbReference type="EC" id="2.8.1.12"/>
    </reaction>
</comment>
<dbReference type="PANTHER" id="PTHR23404">
    <property type="entry name" value="MOLYBDOPTERIN SYNTHASE RELATED"/>
    <property type="match status" value="1"/>
</dbReference>
<evidence type="ECO:0000256" key="3">
    <source>
        <dbReference type="ARBA" id="ARBA00011950"/>
    </source>
</evidence>
<comment type="function">
    <text evidence="6">Converts molybdopterin precursor Z into molybdopterin. This requires the incorporation of two sulfur atoms into precursor Z to generate a dithiolene group. The sulfur is provided by MoaD.</text>
</comment>
<dbReference type="InterPro" id="IPR036563">
    <property type="entry name" value="MoaE_sf"/>
</dbReference>
<dbReference type="Pfam" id="PF02391">
    <property type="entry name" value="MoaE"/>
    <property type="match status" value="1"/>
</dbReference>
<evidence type="ECO:0000256" key="9">
    <source>
        <dbReference type="ARBA" id="ARBA00030407"/>
    </source>
</evidence>
<evidence type="ECO:0000256" key="2">
    <source>
        <dbReference type="ARBA" id="ARBA00005426"/>
    </source>
</evidence>
<dbReference type="CDD" id="cd00756">
    <property type="entry name" value="MoaE"/>
    <property type="match status" value="1"/>
</dbReference>
<evidence type="ECO:0000256" key="8">
    <source>
        <dbReference type="ARBA" id="ARBA00029745"/>
    </source>
</evidence>
<comment type="caution">
    <text evidence="13">The sequence shown here is derived from an EMBL/GenBank/DDBJ whole genome shotgun (WGS) entry which is preliminary data.</text>
</comment>
<evidence type="ECO:0000256" key="12">
    <source>
        <dbReference type="ARBA" id="ARBA00049878"/>
    </source>
</evidence>
<dbReference type="RefSeq" id="WP_284379064.1">
    <property type="nucleotide sequence ID" value="NZ_BSNN01000006.1"/>
</dbReference>
<dbReference type="Proteomes" id="UP001156694">
    <property type="component" value="Unassembled WGS sequence"/>
</dbReference>
<evidence type="ECO:0000256" key="6">
    <source>
        <dbReference type="ARBA" id="ARBA00025448"/>
    </source>
</evidence>
<dbReference type="SUPFAM" id="SSF54690">
    <property type="entry name" value="Molybdopterin synthase subunit MoaE"/>
    <property type="match status" value="1"/>
</dbReference>
<comment type="similarity">
    <text evidence="2">Belongs to the MoaE family.</text>
</comment>
<gene>
    <name evidence="13" type="primary">moaE</name>
    <name evidence="13" type="ORF">GCM10007939_22040</name>
</gene>
<dbReference type="EC" id="2.8.1.12" evidence="3"/>
<organism evidence="13 14">
    <name type="scientific">Amylibacter marinus</name>
    <dbReference type="NCBI Taxonomy" id="1475483"/>
    <lineage>
        <taxon>Bacteria</taxon>
        <taxon>Pseudomonadati</taxon>
        <taxon>Pseudomonadota</taxon>
        <taxon>Alphaproteobacteria</taxon>
        <taxon>Rhodobacterales</taxon>
        <taxon>Paracoccaceae</taxon>
        <taxon>Amylibacter</taxon>
    </lineage>
</organism>
<proteinExistence type="inferred from homology"/>
<evidence type="ECO:0000256" key="1">
    <source>
        <dbReference type="ARBA" id="ARBA00005046"/>
    </source>
</evidence>
<protein>
    <recommendedName>
        <fullName evidence="4">Molybdopterin synthase catalytic subunit</fullName>
        <ecNumber evidence="3">2.8.1.12</ecNumber>
    </recommendedName>
    <alternativeName>
        <fullName evidence="10">MPT synthase subunit 2</fullName>
    </alternativeName>
    <alternativeName>
        <fullName evidence="8">Molybdenum cofactor biosynthesis protein E</fullName>
    </alternativeName>
    <alternativeName>
        <fullName evidence="9">Molybdopterin-converting factor large subunit</fullName>
    </alternativeName>
    <alternativeName>
        <fullName evidence="11">Molybdopterin-converting factor subunit 2</fullName>
    </alternativeName>
</protein>
<accession>A0ABQ5VXD9</accession>
<sequence length="144" mass="16105">MAVSVQVDAFDIGAELGEMRKDTRAGALVNFTGIVRGGDDLVALELEHYPAMTKSALEAIEAEARARWDLIDTRIIHRVGRLALGEEIMMVAVSAPHRADAFQAAEFMMDFLKSRAPFWKKEHFKSGTQWVDAKDSDEGALRRW</sequence>
<dbReference type="InterPro" id="IPR003448">
    <property type="entry name" value="Mopterin_biosynth_MoaE"/>
</dbReference>
<evidence type="ECO:0000256" key="5">
    <source>
        <dbReference type="ARBA" id="ARBA00023150"/>
    </source>
</evidence>
<comment type="pathway">
    <text evidence="1">Cofactor biosynthesis; molybdopterin biosynthesis.</text>
</comment>
<evidence type="ECO:0000313" key="14">
    <source>
        <dbReference type="Proteomes" id="UP001156694"/>
    </source>
</evidence>
<dbReference type="Gene3D" id="3.90.1170.40">
    <property type="entry name" value="Molybdopterin biosynthesis MoaE subunit"/>
    <property type="match status" value="1"/>
</dbReference>
<evidence type="ECO:0000256" key="7">
    <source>
        <dbReference type="ARBA" id="ARBA00026066"/>
    </source>
</evidence>
<evidence type="ECO:0000313" key="13">
    <source>
        <dbReference type="EMBL" id="GLQ35920.1"/>
    </source>
</evidence>
<keyword evidence="14" id="KW-1185">Reference proteome</keyword>
<keyword evidence="5" id="KW-0501">Molybdenum cofactor biosynthesis</keyword>
<evidence type="ECO:0000256" key="10">
    <source>
        <dbReference type="ARBA" id="ARBA00030781"/>
    </source>
</evidence>
<reference evidence="14" key="1">
    <citation type="journal article" date="2019" name="Int. J. Syst. Evol. Microbiol.">
        <title>The Global Catalogue of Microorganisms (GCM) 10K type strain sequencing project: providing services to taxonomists for standard genome sequencing and annotation.</title>
        <authorList>
            <consortium name="The Broad Institute Genomics Platform"/>
            <consortium name="The Broad Institute Genome Sequencing Center for Infectious Disease"/>
            <person name="Wu L."/>
            <person name="Ma J."/>
        </authorList>
    </citation>
    <scope>NUCLEOTIDE SEQUENCE [LARGE SCALE GENOMIC DNA]</scope>
    <source>
        <strain evidence="14">NBRC 110140</strain>
    </source>
</reference>
<dbReference type="EMBL" id="BSNN01000006">
    <property type="protein sequence ID" value="GLQ35920.1"/>
    <property type="molecule type" value="Genomic_DNA"/>
</dbReference>
<evidence type="ECO:0000256" key="4">
    <source>
        <dbReference type="ARBA" id="ARBA00013858"/>
    </source>
</evidence>
<comment type="subunit">
    <text evidence="7">Heterotetramer of 2 MoaD subunits and 2 MoaE subunits. Also stable as homodimer. The enzyme changes between these two forms during catalysis.</text>
</comment>
<name>A0ABQ5VXD9_9RHOB</name>
<evidence type="ECO:0000256" key="11">
    <source>
        <dbReference type="ARBA" id="ARBA00032474"/>
    </source>
</evidence>